<organism evidence="1 2">
    <name type="scientific">Jimgerdemannia flammicorona</name>
    <dbReference type="NCBI Taxonomy" id="994334"/>
    <lineage>
        <taxon>Eukaryota</taxon>
        <taxon>Fungi</taxon>
        <taxon>Fungi incertae sedis</taxon>
        <taxon>Mucoromycota</taxon>
        <taxon>Mucoromycotina</taxon>
        <taxon>Endogonomycetes</taxon>
        <taxon>Endogonales</taxon>
        <taxon>Endogonaceae</taxon>
        <taxon>Jimgerdemannia</taxon>
    </lineage>
</organism>
<comment type="caution">
    <text evidence="1">The sequence shown here is derived from an EMBL/GenBank/DDBJ whole genome shotgun (WGS) entry which is preliminary data.</text>
</comment>
<reference evidence="1 2" key="1">
    <citation type="journal article" date="2018" name="New Phytol.">
        <title>Phylogenomics of Endogonaceae and evolution of mycorrhizas within Mucoromycota.</title>
        <authorList>
            <person name="Chang Y."/>
            <person name="Desiro A."/>
            <person name="Na H."/>
            <person name="Sandor L."/>
            <person name="Lipzen A."/>
            <person name="Clum A."/>
            <person name="Barry K."/>
            <person name="Grigoriev I.V."/>
            <person name="Martin F.M."/>
            <person name="Stajich J.E."/>
            <person name="Smith M.E."/>
            <person name="Bonito G."/>
            <person name="Spatafora J.W."/>
        </authorList>
    </citation>
    <scope>NUCLEOTIDE SEQUENCE [LARGE SCALE GENOMIC DNA]</scope>
    <source>
        <strain evidence="1 2">AD002</strain>
    </source>
</reference>
<sequence length="85" mass="10203">MLSNLNYIYWNYRSSLFAELQNDQTSVTIFRHLFLLDNTGPDHFAALREKKKYFTIMQKAARRDIERAFHILLQFCSFLIKRGPE</sequence>
<gene>
    <name evidence="1" type="ORF">BC938DRAFT_480605</name>
</gene>
<accession>A0A433QI67</accession>
<proteinExistence type="predicted"/>
<evidence type="ECO:0000313" key="1">
    <source>
        <dbReference type="EMBL" id="RUS29492.1"/>
    </source>
</evidence>
<dbReference type="Proteomes" id="UP000274822">
    <property type="component" value="Unassembled WGS sequence"/>
</dbReference>
<protein>
    <submittedName>
        <fullName evidence="1">Uncharacterized protein</fullName>
    </submittedName>
</protein>
<name>A0A433QI67_9FUNG</name>
<dbReference type="EMBL" id="RBNJ01005111">
    <property type="protein sequence ID" value="RUS29492.1"/>
    <property type="molecule type" value="Genomic_DNA"/>
</dbReference>
<keyword evidence="2" id="KW-1185">Reference proteome</keyword>
<dbReference type="AlphaFoldDB" id="A0A433QI67"/>
<evidence type="ECO:0000313" key="2">
    <source>
        <dbReference type="Proteomes" id="UP000274822"/>
    </source>
</evidence>